<dbReference type="InterPro" id="IPR045165">
    <property type="entry name" value="Nitrobindin"/>
</dbReference>
<evidence type="ECO:0000313" key="1">
    <source>
        <dbReference type="WBParaSite" id="maker-PairedContig_6295-snap-gene-0.17-mRNA-1"/>
    </source>
</evidence>
<dbReference type="PANTHER" id="PTHR15854">
    <property type="entry name" value="THAP4 PROTEIN"/>
    <property type="match status" value="1"/>
</dbReference>
<dbReference type="WBParaSite" id="maker-PairedContig_6295-snap-gene-0.17-mRNA-1">
    <property type="protein sequence ID" value="maker-PairedContig_6295-snap-gene-0.17-mRNA-1"/>
    <property type="gene ID" value="maker-PairedContig_6295-snap-gene-0.17"/>
</dbReference>
<dbReference type="SUPFAM" id="SSF50814">
    <property type="entry name" value="Lipocalins"/>
    <property type="match status" value="2"/>
</dbReference>
<dbReference type="InterPro" id="IPR012674">
    <property type="entry name" value="Calycin"/>
</dbReference>
<dbReference type="AlphaFoldDB" id="A0A1I8EZ05"/>
<proteinExistence type="predicted"/>
<accession>A0A1I8EZ05</accession>
<sequence length="297" mass="34523">MIILALKNPLPPILEPISWIIGRWETETLAGDRFPISFEHPYKEILDISLTDVPMFDRPPVNVLLTFTGNYEKKKEENLFSIRAYTKEGSEYNEVGFMTGKPFRELTGFQEFNKSLNGNDQIAIEMVSNAGTALKNPLPPILEPISWIIGRWETETLAGDRFPISFEHPYKEILDISLTDVPMFDRPPVNVLLTFTGNYEKKKEENLFSIRAYTKEGSEYNEVGFMTGKPFRELTGFQEFNKSLNGNDQIAIEMSRRSFKLKNSNVLVEKTYMEYSNGTTQKWIKRYRRTKDYLMEY</sequence>
<evidence type="ECO:0008006" key="2">
    <source>
        <dbReference type="Google" id="ProtNLM"/>
    </source>
</evidence>
<protein>
    <recommendedName>
        <fullName evidence="2">DUF1794 domain-containing protein</fullName>
    </recommendedName>
</protein>
<name>A0A1I8EZ05_WUCBA</name>
<reference evidence="1" key="1">
    <citation type="submission" date="2016-11" db="UniProtKB">
        <authorList>
            <consortium name="WormBaseParasite"/>
        </authorList>
    </citation>
    <scope>IDENTIFICATION</scope>
    <source>
        <strain evidence="1">pt0022</strain>
    </source>
</reference>
<dbReference type="Gene3D" id="2.40.128.20">
    <property type="match status" value="2"/>
</dbReference>
<organism evidence="1">
    <name type="scientific">Wuchereria bancrofti</name>
    <dbReference type="NCBI Taxonomy" id="6293"/>
    <lineage>
        <taxon>Eukaryota</taxon>
        <taxon>Metazoa</taxon>
        <taxon>Ecdysozoa</taxon>
        <taxon>Nematoda</taxon>
        <taxon>Chromadorea</taxon>
        <taxon>Rhabditida</taxon>
        <taxon>Spirurina</taxon>
        <taxon>Spiruromorpha</taxon>
        <taxon>Filarioidea</taxon>
        <taxon>Onchocercidae</taxon>
        <taxon>Wuchereria</taxon>
    </lineage>
</organism>
<dbReference type="PANTHER" id="PTHR15854:SF17">
    <property type="entry name" value="SHKT DOMAIN-CONTAINING PROTEIN"/>
    <property type="match status" value="1"/>
</dbReference>